<comment type="caution">
    <text evidence="9">The sequence shown here is derived from an EMBL/GenBank/DDBJ whole genome shotgun (WGS) entry which is preliminary data.</text>
</comment>
<dbReference type="PROSITE" id="PS50112">
    <property type="entry name" value="PAS"/>
    <property type="match status" value="1"/>
</dbReference>
<dbReference type="PRINTS" id="PR00344">
    <property type="entry name" value="BCTRLSENSOR"/>
</dbReference>
<evidence type="ECO:0000256" key="3">
    <source>
        <dbReference type="ARBA" id="ARBA00022553"/>
    </source>
</evidence>
<evidence type="ECO:0000256" key="1">
    <source>
        <dbReference type="ARBA" id="ARBA00000085"/>
    </source>
</evidence>
<dbReference type="InterPro" id="IPR000014">
    <property type="entry name" value="PAS"/>
</dbReference>
<evidence type="ECO:0000256" key="4">
    <source>
        <dbReference type="ARBA" id="ARBA00022679"/>
    </source>
</evidence>
<dbReference type="SMART" id="SM00091">
    <property type="entry name" value="PAS"/>
    <property type="match status" value="3"/>
</dbReference>
<dbReference type="InterPro" id="IPR004358">
    <property type="entry name" value="Sig_transdc_His_kin-like_C"/>
</dbReference>
<dbReference type="SMART" id="SM00065">
    <property type="entry name" value="GAF"/>
    <property type="match status" value="1"/>
</dbReference>
<dbReference type="InterPro" id="IPR036097">
    <property type="entry name" value="HisK_dim/P_sf"/>
</dbReference>
<dbReference type="SUPFAM" id="SSF47384">
    <property type="entry name" value="Homodimeric domain of signal transducing histidine kinase"/>
    <property type="match status" value="1"/>
</dbReference>
<keyword evidence="5" id="KW-0418">Kinase</keyword>
<dbReference type="PROSITE" id="PS50113">
    <property type="entry name" value="PAC"/>
    <property type="match status" value="1"/>
</dbReference>
<feature type="domain" description="Histidine kinase" evidence="6">
    <location>
        <begin position="546"/>
        <end position="765"/>
    </location>
</feature>
<dbReference type="PANTHER" id="PTHR43047">
    <property type="entry name" value="TWO-COMPONENT HISTIDINE PROTEIN KINASE"/>
    <property type="match status" value="1"/>
</dbReference>
<dbReference type="Pfam" id="PF02518">
    <property type="entry name" value="HATPase_c"/>
    <property type="match status" value="1"/>
</dbReference>
<dbReference type="SMART" id="SM00086">
    <property type="entry name" value="PAC"/>
    <property type="match status" value="1"/>
</dbReference>
<evidence type="ECO:0000259" key="6">
    <source>
        <dbReference type="PROSITE" id="PS50109"/>
    </source>
</evidence>
<evidence type="ECO:0000259" key="7">
    <source>
        <dbReference type="PROSITE" id="PS50112"/>
    </source>
</evidence>
<keyword evidence="4" id="KW-0808">Transferase</keyword>
<reference evidence="9" key="1">
    <citation type="journal article" date="2020" name="mSystems">
        <title>Genome- and Community-Level Interaction Insights into Carbon Utilization and Element Cycling Functions of Hydrothermarchaeota in Hydrothermal Sediment.</title>
        <authorList>
            <person name="Zhou Z."/>
            <person name="Liu Y."/>
            <person name="Xu W."/>
            <person name="Pan J."/>
            <person name="Luo Z.H."/>
            <person name="Li M."/>
        </authorList>
    </citation>
    <scope>NUCLEOTIDE SEQUENCE [LARGE SCALE GENOMIC DNA]</scope>
    <source>
        <strain evidence="9">SpSt-143</strain>
    </source>
</reference>
<evidence type="ECO:0000313" key="9">
    <source>
        <dbReference type="EMBL" id="HER96850.1"/>
    </source>
</evidence>
<dbReference type="SUPFAM" id="SSF55781">
    <property type="entry name" value="GAF domain-like"/>
    <property type="match status" value="1"/>
</dbReference>
<protein>
    <recommendedName>
        <fullName evidence="2">histidine kinase</fullName>
        <ecNumber evidence="2">2.7.13.3</ecNumber>
    </recommendedName>
</protein>
<dbReference type="InterPro" id="IPR003594">
    <property type="entry name" value="HATPase_dom"/>
</dbReference>
<dbReference type="GO" id="GO:0000155">
    <property type="term" value="F:phosphorelay sensor kinase activity"/>
    <property type="evidence" value="ECO:0007669"/>
    <property type="project" value="InterPro"/>
</dbReference>
<dbReference type="InterPro" id="IPR003661">
    <property type="entry name" value="HisK_dim/P_dom"/>
</dbReference>
<dbReference type="CDD" id="cd00082">
    <property type="entry name" value="HisKA"/>
    <property type="match status" value="1"/>
</dbReference>
<keyword evidence="3" id="KW-0597">Phosphoprotein</keyword>
<feature type="domain" description="PAS" evidence="7">
    <location>
        <begin position="402"/>
        <end position="473"/>
    </location>
</feature>
<dbReference type="SMART" id="SM00388">
    <property type="entry name" value="HisKA"/>
    <property type="match status" value="1"/>
</dbReference>
<name>A0A7V2B263_RHOMR</name>
<dbReference type="CDD" id="cd00130">
    <property type="entry name" value="PAS"/>
    <property type="match status" value="3"/>
</dbReference>
<dbReference type="CDD" id="cd16922">
    <property type="entry name" value="HATPase_EvgS-ArcB-TorS-like"/>
    <property type="match status" value="1"/>
</dbReference>
<evidence type="ECO:0000256" key="2">
    <source>
        <dbReference type="ARBA" id="ARBA00012438"/>
    </source>
</evidence>
<dbReference type="InterPro" id="IPR005467">
    <property type="entry name" value="His_kinase_dom"/>
</dbReference>
<dbReference type="Pfam" id="PF00512">
    <property type="entry name" value="HisKA"/>
    <property type="match status" value="1"/>
</dbReference>
<feature type="domain" description="PAC" evidence="8">
    <location>
        <begin position="474"/>
        <end position="528"/>
    </location>
</feature>
<accession>A0A7V2B263</accession>
<dbReference type="InterPro" id="IPR001610">
    <property type="entry name" value="PAC"/>
</dbReference>
<proteinExistence type="predicted"/>
<sequence>MKKRFVLPVEEDLQLLGTTQDALLVLDLETERIVEASPQACALLGYSRATLCTQPLDALVPAKERTLFQSVLLGTKEAANPLHFRLSNGSLLPVELHSIRLQHQGRKLGILLFRALQLYPEAELLLRLLHTQDFLGLFGVRAGRLVHANPPFATLLGYERPELLLGRPIDELLSADALRQVQRLTARRRGGRVAAAKITFRHHQGYTLEAATLITTTAEPQQPTLWGLVYSTQEAQQQFYARERQILEGLVRGEPQEALLDALCYALEARIPGGTCTVLLLREGRLWRGASHMPSAYDAAIEGIAIGPNVGSCGTAAFLGEPVWAHDVQRDARWAAYRDLADTFGFQACWSYPILDRQGTVLGTFAMYFSAPRAPLKEEQAALARSAALAALILETYRLQQEHKLLSQVARQTTNGVVITDAQRRVVWVNEGFTRLTGYQLEEVRGQPLISYLQGPQTDAQTVAEIRRGLLEGHPVRVRIYNYRKDGTGFWNHLSIDPLWDSEGTLVGFIGIENDVTDLVTREQELERARAEAEAAARLKSAFLANLSHEVRTPLNSILGFTDLLEEALATHQLEDLLEFTGIIRRAGRRLLQLINDMLELSRLEADRLTLEQEPCSLASIVQEAVAELQPLAMRKKLHLHARIEAVPPIRGDARRLHQVLVNLIGNAIKYTDQGEVCVELTAETLPHPQVVLRVIDTGRGIPPEFVSRIFDPFWQAPSEAARGEGSGLGLTITKRLVEQMHGQITVDSILGKGTTFTVTFPALPDLLSDAKS</sequence>
<gene>
    <name evidence="9" type="ORF">ENO59_10110</name>
</gene>
<dbReference type="Pfam" id="PF13426">
    <property type="entry name" value="PAS_9"/>
    <property type="match status" value="3"/>
</dbReference>
<dbReference type="InterPro" id="IPR035965">
    <property type="entry name" value="PAS-like_dom_sf"/>
</dbReference>
<dbReference type="SUPFAM" id="SSF55874">
    <property type="entry name" value="ATPase domain of HSP90 chaperone/DNA topoisomerase II/histidine kinase"/>
    <property type="match status" value="1"/>
</dbReference>
<dbReference type="AlphaFoldDB" id="A0A7V2B263"/>
<dbReference type="InterPro" id="IPR029016">
    <property type="entry name" value="GAF-like_dom_sf"/>
</dbReference>
<dbReference type="EMBL" id="DSGB01000006">
    <property type="protein sequence ID" value="HER96850.1"/>
    <property type="molecule type" value="Genomic_DNA"/>
</dbReference>
<dbReference type="Gene3D" id="3.30.450.40">
    <property type="match status" value="1"/>
</dbReference>
<dbReference type="InterPro" id="IPR000700">
    <property type="entry name" value="PAS-assoc_C"/>
</dbReference>
<dbReference type="SUPFAM" id="SSF55785">
    <property type="entry name" value="PYP-like sensor domain (PAS domain)"/>
    <property type="match status" value="3"/>
</dbReference>
<dbReference type="EC" id="2.7.13.3" evidence="2"/>
<dbReference type="Gene3D" id="3.30.565.10">
    <property type="entry name" value="Histidine kinase-like ATPase, C-terminal domain"/>
    <property type="match status" value="1"/>
</dbReference>
<dbReference type="InterPro" id="IPR036890">
    <property type="entry name" value="HATPase_C_sf"/>
</dbReference>
<dbReference type="Pfam" id="PF13185">
    <property type="entry name" value="GAF_2"/>
    <property type="match status" value="1"/>
</dbReference>
<dbReference type="FunFam" id="3.30.565.10:FF:000010">
    <property type="entry name" value="Sensor histidine kinase RcsC"/>
    <property type="match status" value="1"/>
</dbReference>
<evidence type="ECO:0000259" key="8">
    <source>
        <dbReference type="PROSITE" id="PS50113"/>
    </source>
</evidence>
<dbReference type="NCBIfam" id="TIGR00229">
    <property type="entry name" value="sensory_box"/>
    <property type="match status" value="2"/>
</dbReference>
<dbReference type="InterPro" id="IPR003018">
    <property type="entry name" value="GAF"/>
</dbReference>
<comment type="catalytic activity">
    <reaction evidence="1">
        <text>ATP + protein L-histidine = ADP + protein N-phospho-L-histidine.</text>
        <dbReference type="EC" id="2.7.13.3"/>
    </reaction>
</comment>
<organism evidence="9">
    <name type="scientific">Rhodothermus marinus</name>
    <name type="common">Rhodothermus obamensis</name>
    <dbReference type="NCBI Taxonomy" id="29549"/>
    <lineage>
        <taxon>Bacteria</taxon>
        <taxon>Pseudomonadati</taxon>
        <taxon>Rhodothermota</taxon>
        <taxon>Rhodothermia</taxon>
        <taxon>Rhodothermales</taxon>
        <taxon>Rhodothermaceae</taxon>
        <taxon>Rhodothermus</taxon>
    </lineage>
</organism>
<dbReference type="SMART" id="SM00387">
    <property type="entry name" value="HATPase_c"/>
    <property type="match status" value="1"/>
</dbReference>
<dbReference type="PROSITE" id="PS50109">
    <property type="entry name" value="HIS_KIN"/>
    <property type="match status" value="1"/>
</dbReference>
<dbReference type="Gene3D" id="3.30.450.20">
    <property type="entry name" value="PAS domain"/>
    <property type="match status" value="3"/>
</dbReference>
<evidence type="ECO:0000256" key="5">
    <source>
        <dbReference type="ARBA" id="ARBA00022777"/>
    </source>
</evidence>
<dbReference type="Gene3D" id="1.10.287.130">
    <property type="match status" value="1"/>
</dbReference>